<organism evidence="1 2">
    <name type="scientific">Spirosoma endophyticum</name>
    <dbReference type="NCBI Taxonomy" id="662367"/>
    <lineage>
        <taxon>Bacteria</taxon>
        <taxon>Pseudomonadati</taxon>
        <taxon>Bacteroidota</taxon>
        <taxon>Cytophagia</taxon>
        <taxon>Cytophagales</taxon>
        <taxon>Cytophagaceae</taxon>
        <taxon>Spirosoma</taxon>
    </lineage>
</organism>
<name>A0A1I2ADC6_9BACT</name>
<reference evidence="1 2" key="1">
    <citation type="submission" date="2016-10" db="EMBL/GenBank/DDBJ databases">
        <authorList>
            <person name="de Groot N.N."/>
        </authorList>
    </citation>
    <scope>NUCLEOTIDE SEQUENCE [LARGE SCALE GENOMIC DNA]</scope>
    <source>
        <strain evidence="1 2">DSM 26130</strain>
    </source>
</reference>
<dbReference type="EMBL" id="FOLQ01000013">
    <property type="protein sequence ID" value="SFE41548.1"/>
    <property type="molecule type" value="Genomic_DNA"/>
</dbReference>
<dbReference type="AlphaFoldDB" id="A0A1I2ADC6"/>
<accession>A0A1I2ADC6</accession>
<dbReference type="Proteomes" id="UP000198598">
    <property type="component" value="Unassembled WGS sequence"/>
</dbReference>
<proteinExistence type="predicted"/>
<keyword evidence="2" id="KW-1185">Reference proteome</keyword>
<sequence>MLTLLNAKRLQHSKLLYKGNYVKLGYPILYITFLELWLEVGLRSIQETNQYFF</sequence>
<gene>
    <name evidence="1" type="ORF">SAMN05216167_113142</name>
</gene>
<evidence type="ECO:0000313" key="1">
    <source>
        <dbReference type="EMBL" id="SFE41548.1"/>
    </source>
</evidence>
<protein>
    <submittedName>
        <fullName evidence="1">Uncharacterized protein</fullName>
    </submittedName>
</protein>
<evidence type="ECO:0000313" key="2">
    <source>
        <dbReference type="Proteomes" id="UP000198598"/>
    </source>
</evidence>